<protein>
    <submittedName>
        <fullName evidence="1">Class I SAM-dependent methyltransferase</fullName>
    </submittedName>
</protein>
<comment type="caution">
    <text evidence="1">The sequence shown here is derived from an EMBL/GenBank/DDBJ whole genome shotgun (WGS) entry which is preliminary data.</text>
</comment>
<gene>
    <name evidence="1" type="ORF">ORQ98_08735</name>
</gene>
<dbReference type="InterPro" id="IPR029063">
    <property type="entry name" value="SAM-dependent_MTases_sf"/>
</dbReference>
<dbReference type="RefSeq" id="WP_274688415.1">
    <property type="nucleotide sequence ID" value="NZ_JAPMOU010000008.1"/>
</dbReference>
<dbReference type="SUPFAM" id="SSF53335">
    <property type="entry name" value="S-adenosyl-L-methionine-dependent methyltransferases"/>
    <property type="match status" value="1"/>
</dbReference>
<sequence length="190" mass="21880">MHKKISDEYRAKGITGYYKNEGEFYRNPHEPLLESLLKQSLSKKSISKGCMLDLACGSGEITIILEKYGFTHIEAIDPYTYKAYKSRTGRHAEKFSFEEIAQGGIAGKQYELVICSFAMHLVDESWLPKLCFHLSLIANHLIILTPLKRPKIQADWGWILDFELLENRVRARSYSSLYKQEVATTQDLVR</sequence>
<dbReference type="Gene3D" id="3.40.50.150">
    <property type="entry name" value="Vaccinia Virus protein VP39"/>
    <property type="match status" value="1"/>
</dbReference>
<dbReference type="GO" id="GO:0008168">
    <property type="term" value="F:methyltransferase activity"/>
    <property type="evidence" value="ECO:0007669"/>
    <property type="project" value="UniProtKB-KW"/>
</dbReference>
<organism evidence="1 2">
    <name type="scientific">Spartinivicinus poritis</name>
    <dbReference type="NCBI Taxonomy" id="2994640"/>
    <lineage>
        <taxon>Bacteria</taxon>
        <taxon>Pseudomonadati</taxon>
        <taxon>Pseudomonadota</taxon>
        <taxon>Gammaproteobacteria</taxon>
        <taxon>Oceanospirillales</taxon>
        <taxon>Zooshikellaceae</taxon>
        <taxon>Spartinivicinus</taxon>
    </lineage>
</organism>
<dbReference type="CDD" id="cd02440">
    <property type="entry name" value="AdoMet_MTases"/>
    <property type="match status" value="1"/>
</dbReference>
<evidence type="ECO:0000313" key="2">
    <source>
        <dbReference type="Proteomes" id="UP001528823"/>
    </source>
</evidence>
<keyword evidence="1" id="KW-0489">Methyltransferase</keyword>
<name>A0ABT5U6R8_9GAMM</name>
<dbReference type="Pfam" id="PF13489">
    <property type="entry name" value="Methyltransf_23"/>
    <property type="match status" value="1"/>
</dbReference>
<dbReference type="Proteomes" id="UP001528823">
    <property type="component" value="Unassembled WGS sequence"/>
</dbReference>
<reference evidence="1 2" key="1">
    <citation type="submission" date="2022-11" db="EMBL/GenBank/DDBJ databases">
        <title>Spartinivicinus poritis sp. nov., isolated from scleractinian coral Porites lutea.</title>
        <authorList>
            <person name="Zhang G."/>
            <person name="Cai L."/>
            <person name="Wei Q."/>
        </authorList>
    </citation>
    <scope>NUCLEOTIDE SEQUENCE [LARGE SCALE GENOMIC DNA]</scope>
    <source>
        <strain evidence="1 2">A2-2</strain>
    </source>
</reference>
<dbReference type="EMBL" id="JAPMOU010000008">
    <property type="protein sequence ID" value="MDE1462056.1"/>
    <property type="molecule type" value="Genomic_DNA"/>
</dbReference>
<dbReference type="GO" id="GO:0032259">
    <property type="term" value="P:methylation"/>
    <property type="evidence" value="ECO:0007669"/>
    <property type="project" value="UniProtKB-KW"/>
</dbReference>
<evidence type="ECO:0000313" key="1">
    <source>
        <dbReference type="EMBL" id="MDE1462056.1"/>
    </source>
</evidence>
<keyword evidence="2" id="KW-1185">Reference proteome</keyword>
<proteinExistence type="predicted"/>
<keyword evidence="1" id="KW-0808">Transferase</keyword>
<accession>A0ABT5U6R8</accession>